<dbReference type="EMBL" id="VAFM01000001">
    <property type="protein sequence ID" value="TKW61064.1"/>
    <property type="molecule type" value="Genomic_DNA"/>
</dbReference>
<feature type="transmembrane region" description="Helical" evidence="2">
    <location>
        <begin position="12"/>
        <end position="30"/>
    </location>
</feature>
<dbReference type="AlphaFoldDB" id="A0A6N4RDC3"/>
<feature type="domain" description="CusB-like beta-barrel" evidence="4">
    <location>
        <begin position="217"/>
        <end position="259"/>
    </location>
</feature>
<dbReference type="Gene3D" id="2.40.30.170">
    <property type="match status" value="1"/>
</dbReference>
<evidence type="ECO:0000256" key="2">
    <source>
        <dbReference type="SAM" id="Phobius"/>
    </source>
</evidence>
<feature type="domain" description="Multidrug resistance protein MdtA-like barrel-sandwich hybrid" evidence="3">
    <location>
        <begin position="48"/>
        <end position="210"/>
    </location>
</feature>
<keyword evidence="1" id="KW-0175">Coiled coil</keyword>
<evidence type="ECO:0000256" key="1">
    <source>
        <dbReference type="SAM" id="Coils"/>
    </source>
</evidence>
<reference evidence="5 6" key="1">
    <citation type="journal article" date="2017" name="Nat. Commun.">
        <title>In situ click chemistry generation of cyclooxygenase-2 inhibitors.</title>
        <authorList>
            <person name="Bhardwaj A."/>
            <person name="Kaur J."/>
            <person name="Wuest M."/>
            <person name="Wuest F."/>
        </authorList>
    </citation>
    <scope>NUCLEOTIDE SEQUENCE [LARGE SCALE GENOMIC DNA]</scope>
    <source>
        <strain evidence="5">S2_018_000_R2_106</strain>
    </source>
</reference>
<organism evidence="5 6">
    <name type="scientific">Blastochloris viridis</name>
    <name type="common">Rhodopseudomonas viridis</name>
    <dbReference type="NCBI Taxonomy" id="1079"/>
    <lineage>
        <taxon>Bacteria</taxon>
        <taxon>Pseudomonadati</taxon>
        <taxon>Pseudomonadota</taxon>
        <taxon>Alphaproteobacteria</taxon>
        <taxon>Hyphomicrobiales</taxon>
        <taxon>Blastochloridaceae</taxon>
        <taxon>Blastochloris</taxon>
    </lineage>
</organism>
<dbReference type="SUPFAM" id="SSF111369">
    <property type="entry name" value="HlyD-like secretion proteins"/>
    <property type="match status" value="1"/>
</dbReference>
<dbReference type="PANTHER" id="PTHR30386:SF24">
    <property type="entry name" value="MULTIDRUG RESISTANCE EFFLUX PUMP"/>
    <property type="match status" value="1"/>
</dbReference>
<evidence type="ECO:0000313" key="5">
    <source>
        <dbReference type="EMBL" id="TKW61064.1"/>
    </source>
</evidence>
<dbReference type="InterPro" id="IPR058792">
    <property type="entry name" value="Beta-barrel_RND_2"/>
</dbReference>
<sequence length="314" mass="33367">MASQKPNLKLLALAGIVIIAVVAVLYIVLWQGRVSTDNAYVKADVTLISPQVSGTITKVNVADNTAVKKGEVLIEIDNADYVAKLEAAQAQMDTLTNNMSEQEQVIAQAQADADIAAANFKRSKTLLEQGASATQATEEARAKARSASAALGAAKAHMETLASQLKQAQANHQLAAIDLSRTTVVAPQDGIIGNRTAQVGQLVQPGRALMYLIPQKMWVEANYKETQLAHMKPGQPAEVEVDALDGHTVKGHVESFAPASGSEFSILPPENATGNFTKVVRRVPVRIALEADTETTAMLRPGLSVIVTVDTRGK</sequence>
<keyword evidence="2" id="KW-0472">Membrane</keyword>
<dbReference type="InterPro" id="IPR050739">
    <property type="entry name" value="MFP"/>
</dbReference>
<accession>A0A6N4RDC3</accession>
<protein>
    <submittedName>
        <fullName evidence="5">HlyD family secretion protein</fullName>
    </submittedName>
</protein>
<comment type="caution">
    <text evidence="5">The sequence shown here is derived from an EMBL/GenBank/DDBJ whole genome shotgun (WGS) entry which is preliminary data.</text>
</comment>
<keyword evidence="2" id="KW-0812">Transmembrane</keyword>
<feature type="coiled-coil region" evidence="1">
    <location>
        <begin position="78"/>
        <end position="119"/>
    </location>
</feature>
<keyword evidence="2" id="KW-1133">Transmembrane helix</keyword>
<name>A0A6N4RDC3_BLAVI</name>
<dbReference type="Gene3D" id="2.40.50.100">
    <property type="match status" value="1"/>
</dbReference>
<dbReference type="PANTHER" id="PTHR30386">
    <property type="entry name" value="MEMBRANE FUSION SUBUNIT OF EMRAB-TOLC MULTIDRUG EFFLUX PUMP"/>
    <property type="match status" value="1"/>
</dbReference>
<dbReference type="Pfam" id="PF25917">
    <property type="entry name" value="BSH_RND"/>
    <property type="match status" value="1"/>
</dbReference>
<evidence type="ECO:0000313" key="6">
    <source>
        <dbReference type="Proteomes" id="UP000320948"/>
    </source>
</evidence>
<evidence type="ECO:0000259" key="4">
    <source>
        <dbReference type="Pfam" id="PF25954"/>
    </source>
</evidence>
<proteinExistence type="predicted"/>
<dbReference type="Pfam" id="PF25954">
    <property type="entry name" value="Beta-barrel_RND_2"/>
    <property type="match status" value="1"/>
</dbReference>
<dbReference type="GO" id="GO:0055085">
    <property type="term" value="P:transmembrane transport"/>
    <property type="evidence" value="ECO:0007669"/>
    <property type="project" value="InterPro"/>
</dbReference>
<dbReference type="Proteomes" id="UP000320948">
    <property type="component" value="Unassembled WGS sequence"/>
</dbReference>
<gene>
    <name evidence="5" type="ORF">DI628_00060</name>
</gene>
<evidence type="ECO:0000259" key="3">
    <source>
        <dbReference type="Pfam" id="PF25917"/>
    </source>
</evidence>
<dbReference type="InterPro" id="IPR058625">
    <property type="entry name" value="MdtA-like_BSH"/>
</dbReference>